<dbReference type="RefSeq" id="WP_013138585.1">
    <property type="nucleotide sequence ID" value="NC_014168.1"/>
</dbReference>
<dbReference type="KEGG" id="srt:Srot_1671"/>
<dbReference type="AlphaFoldDB" id="D6Z852"/>
<keyword evidence="1" id="KW-0732">Signal</keyword>
<feature type="signal peptide" evidence="1">
    <location>
        <begin position="1"/>
        <end position="25"/>
    </location>
</feature>
<protein>
    <recommendedName>
        <fullName evidence="4">Lipoprotein</fullName>
    </recommendedName>
</protein>
<dbReference type="PROSITE" id="PS51257">
    <property type="entry name" value="PROKAR_LIPOPROTEIN"/>
    <property type="match status" value="1"/>
</dbReference>
<dbReference type="HOGENOM" id="CLU_1170008_0_0_11"/>
<dbReference type="EMBL" id="CP001958">
    <property type="protein sequence ID" value="ADG98132.1"/>
    <property type="molecule type" value="Genomic_DNA"/>
</dbReference>
<proteinExistence type="predicted"/>
<feature type="chain" id="PRO_5038608642" description="Lipoprotein" evidence="1">
    <location>
        <begin position="26"/>
        <end position="235"/>
    </location>
</feature>
<evidence type="ECO:0000313" key="2">
    <source>
        <dbReference type="EMBL" id="ADG98132.1"/>
    </source>
</evidence>
<accession>D6Z852</accession>
<organism evidence="2 3">
    <name type="scientific">Segniliparus rotundus (strain ATCC BAA-972 / CDC 1076 / CIP 108378 / DSM 44985 / JCM 13578)</name>
    <dbReference type="NCBI Taxonomy" id="640132"/>
    <lineage>
        <taxon>Bacteria</taxon>
        <taxon>Bacillati</taxon>
        <taxon>Actinomycetota</taxon>
        <taxon>Actinomycetes</taxon>
        <taxon>Mycobacteriales</taxon>
        <taxon>Segniliparaceae</taxon>
        <taxon>Segniliparus</taxon>
    </lineage>
</organism>
<sequence length="235" mass="25664">MKAQASVFLALALMLVGCSTKQPSAASSSRASSAAAAPTLGKGRVVTPEDVGKEPLRLRLGEPVTYQRDGVSITLAPTRLEKLNGTPEGFEGQIIDCGSWWRVTETWVIDVKPDTTWRSWRRDFQGVFGLFGEAKDPKYGFYSEVATSAISKNADDLDRALGDAERAWKFTGPLHFEKTGPQYLAGCKLNVGPGAAQTGQQFVPDERPLTELEIVLPAKEGQNPREWPTLAIWKV</sequence>
<keyword evidence="3" id="KW-1185">Reference proteome</keyword>
<gene>
    <name evidence="2" type="ordered locus">Srot_1671</name>
</gene>
<evidence type="ECO:0000256" key="1">
    <source>
        <dbReference type="SAM" id="SignalP"/>
    </source>
</evidence>
<reference evidence="2 3" key="1">
    <citation type="journal article" date="2010" name="Stand. Genomic Sci.">
        <title>Complete genome sequence of Segniliparus rotundus type strain (CDC 1076).</title>
        <authorList>
            <person name="Sikorski J."/>
            <person name="Lapidus A."/>
            <person name="Copeland A."/>
            <person name="Misra M."/>
            <person name="Glavina Del Rio T."/>
            <person name="Nolan M."/>
            <person name="Lucas S."/>
            <person name="Chen F."/>
            <person name="Tice H."/>
            <person name="Cheng J.F."/>
            <person name="Jando M."/>
            <person name="Schneider S."/>
            <person name="Bruce D."/>
            <person name="Goodwin L."/>
            <person name="Pitluck S."/>
            <person name="Liolios K."/>
            <person name="Mikhailova N."/>
            <person name="Pati A."/>
            <person name="Ivanova N."/>
            <person name="Mavromatis K."/>
            <person name="Chen A."/>
            <person name="Palaniappan K."/>
            <person name="Chertkov O."/>
            <person name="Land M."/>
            <person name="Hauser L."/>
            <person name="Chang Y.J."/>
            <person name="Jeffries C.D."/>
            <person name="Brettin T."/>
            <person name="Detter J.C."/>
            <person name="Han C."/>
            <person name="Rohde M."/>
            <person name="Goker M."/>
            <person name="Bristow J."/>
            <person name="Eisen J.A."/>
            <person name="Markowitz V."/>
            <person name="Hugenholtz P."/>
            <person name="Kyrpides N.C."/>
            <person name="Klenk H.P."/>
        </authorList>
    </citation>
    <scope>NUCLEOTIDE SEQUENCE [LARGE SCALE GENOMIC DNA]</scope>
    <source>
        <strain evidence="3">ATCC BAA-972 / CDC 1076 / CIP 108378 / DSM 44985 / JCM 13578</strain>
    </source>
</reference>
<dbReference type="Proteomes" id="UP000002247">
    <property type="component" value="Chromosome"/>
</dbReference>
<name>D6Z852_SEGRD</name>
<evidence type="ECO:0008006" key="4">
    <source>
        <dbReference type="Google" id="ProtNLM"/>
    </source>
</evidence>
<evidence type="ECO:0000313" key="3">
    <source>
        <dbReference type="Proteomes" id="UP000002247"/>
    </source>
</evidence>
<dbReference type="STRING" id="640132.Srot_1671"/>